<evidence type="ECO:0000256" key="1">
    <source>
        <dbReference type="SAM" id="MobiDB-lite"/>
    </source>
</evidence>
<feature type="region of interest" description="Disordered" evidence="1">
    <location>
        <begin position="1"/>
        <end position="75"/>
    </location>
</feature>
<dbReference type="AlphaFoldDB" id="A0A498QKZ0"/>
<dbReference type="RefSeq" id="WP_122501857.1">
    <property type="nucleotide sequence ID" value="NZ_UPHU01000001.1"/>
</dbReference>
<evidence type="ECO:0000313" key="3">
    <source>
        <dbReference type="Proteomes" id="UP000268285"/>
    </source>
</evidence>
<gene>
    <name evidence="2" type="ORF">LAUMK142_00440</name>
</gene>
<dbReference type="EMBL" id="UPHU01000001">
    <property type="protein sequence ID" value="VBA46711.1"/>
    <property type="molecule type" value="Genomic_DNA"/>
</dbReference>
<proteinExistence type="predicted"/>
<dbReference type="OrthoDB" id="4740521at2"/>
<reference evidence="2 3" key="1">
    <citation type="submission" date="2018-09" db="EMBL/GenBank/DDBJ databases">
        <authorList>
            <person name="Tagini F."/>
        </authorList>
    </citation>
    <scope>NUCLEOTIDE SEQUENCE [LARGE SCALE GENOMIC DNA]</scope>
    <source>
        <strain evidence="2 3">MK142</strain>
    </source>
</reference>
<organism evidence="2 3">
    <name type="scientific">Mycobacterium pseudokansasii</name>
    <dbReference type="NCBI Taxonomy" id="2341080"/>
    <lineage>
        <taxon>Bacteria</taxon>
        <taxon>Bacillati</taxon>
        <taxon>Actinomycetota</taxon>
        <taxon>Actinomycetes</taxon>
        <taxon>Mycobacteriales</taxon>
        <taxon>Mycobacteriaceae</taxon>
        <taxon>Mycobacterium</taxon>
    </lineage>
</organism>
<accession>A0A498QKZ0</accession>
<protein>
    <submittedName>
        <fullName evidence="2">Uncharacterized protein</fullName>
    </submittedName>
</protein>
<keyword evidence="3" id="KW-1185">Reference proteome</keyword>
<feature type="compositionally biased region" description="Basic and acidic residues" evidence="1">
    <location>
        <begin position="49"/>
        <end position="65"/>
    </location>
</feature>
<sequence length="75" mass="8133">MGFDRKWYGPSWGSRCGLDGPTEFSWGPGPVPPGAEYATPEDGGAYRPKAPDMVDPPRRTRRSEARGNPGDVIAQ</sequence>
<evidence type="ECO:0000313" key="2">
    <source>
        <dbReference type="EMBL" id="VBA46711.1"/>
    </source>
</evidence>
<dbReference type="Proteomes" id="UP000268285">
    <property type="component" value="Unassembled WGS sequence"/>
</dbReference>
<name>A0A498QKZ0_9MYCO</name>